<keyword evidence="5" id="KW-0375">Hydrogen ion transport</keyword>
<reference evidence="10 11" key="1">
    <citation type="journal article" date="2016" name="Nat. Commun.">
        <title>Thousands of microbial genomes shed light on interconnected biogeochemical processes in an aquifer system.</title>
        <authorList>
            <person name="Anantharaman K."/>
            <person name="Brown C.T."/>
            <person name="Hug L.A."/>
            <person name="Sharon I."/>
            <person name="Castelle C.J."/>
            <person name="Probst A.J."/>
            <person name="Thomas B.C."/>
            <person name="Singh A."/>
            <person name="Wilkins M.J."/>
            <person name="Karaoz U."/>
            <person name="Brodie E.L."/>
            <person name="Williams K.H."/>
            <person name="Hubbard S.S."/>
            <person name="Banfield J.F."/>
        </authorList>
    </citation>
    <scope>NUCLEOTIDE SEQUENCE [LARGE SCALE GENOMIC DNA]</scope>
</reference>
<comment type="similarity">
    <text evidence="3">Belongs to the ATPase gamma chain family.</text>
</comment>
<keyword evidence="9" id="KW-0066">ATP synthesis</keyword>
<evidence type="ECO:0000256" key="1">
    <source>
        <dbReference type="ARBA" id="ARBA00003456"/>
    </source>
</evidence>
<evidence type="ECO:0000256" key="4">
    <source>
        <dbReference type="ARBA" id="ARBA00022448"/>
    </source>
</evidence>
<accession>A0A1F6CX59</accession>
<name>A0A1F6CX59_9BACT</name>
<gene>
    <name evidence="10" type="ORF">A2851_02640</name>
</gene>
<keyword evidence="7" id="KW-0472">Membrane</keyword>
<sequence length="278" mass="32431">MSRVEHIRRDLEDYRAAQFITGALQDISAMRMQATRKEFEKNIGFFKDMQQLYRIVKAYAVRTIPRGKSPKSRKTHLYVAITSNKHFYGTLNRDIIFSLLEKLPDAKGKDCLIVGETGWQYIKDTEHEGRCKRILFKDDMPTTQESDALLQRLNGFERVFVFYPKFVNPFRQDVTMVDITETPDLETEKKVSVDYILEPDIPALLTFFETAVRSMLFGHVMLESELARSAARLMKMRNAQERARELATERQARLHKEIGSLADMQLLETFAGYTQWKK</sequence>
<evidence type="ECO:0000256" key="8">
    <source>
        <dbReference type="ARBA" id="ARBA00023196"/>
    </source>
</evidence>
<evidence type="ECO:0008006" key="12">
    <source>
        <dbReference type="Google" id="ProtNLM"/>
    </source>
</evidence>
<evidence type="ECO:0000256" key="2">
    <source>
        <dbReference type="ARBA" id="ARBA00004170"/>
    </source>
</evidence>
<dbReference type="Gene3D" id="3.40.1380.10">
    <property type="match status" value="1"/>
</dbReference>
<keyword evidence="4" id="KW-0813">Transport</keyword>
<comment type="caution">
    <text evidence="10">The sequence shown here is derived from an EMBL/GenBank/DDBJ whole genome shotgun (WGS) entry which is preliminary data.</text>
</comment>
<organism evidence="10 11">
    <name type="scientific">Candidatus Kaiserbacteria bacterium RIFCSPHIGHO2_01_FULL_53_29</name>
    <dbReference type="NCBI Taxonomy" id="1798480"/>
    <lineage>
        <taxon>Bacteria</taxon>
        <taxon>Candidatus Kaiseribacteriota</taxon>
    </lineage>
</organism>
<dbReference type="SUPFAM" id="SSF52943">
    <property type="entry name" value="ATP synthase (F1-ATPase), gamma subunit"/>
    <property type="match status" value="1"/>
</dbReference>
<evidence type="ECO:0000313" key="11">
    <source>
        <dbReference type="Proteomes" id="UP000176863"/>
    </source>
</evidence>
<dbReference type="STRING" id="1798480.A2851_02640"/>
<keyword evidence="8" id="KW-0139">CF(1)</keyword>
<dbReference type="InterPro" id="IPR035968">
    <property type="entry name" value="ATP_synth_F1_ATPase_gsu"/>
</dbReference>
<proteinExistence type="inferred from homology"/>
<dbReference type="GO" id="GO:0046933">
    <property type="term" value="F:proton-transporting ATP synthase activity, rotational mechanism"/>
    <property type="evidence" value="ECO:0007669"/>
    <property type="project" value="InterPro"/>
</dbReference>
<protein>
    <recommendedName>
        <fullName evidence="12">ATP synthase gamma chain</fullName>
    </recommendedName>
</protein>
<evidence type="ECO:0000256" key="3">
    <source>
        <dbReference type="ARBA" id="ARBA00007681"/>
    </source>
</evidence>
<comment type="subcellular location">
    <subcellularLocation>
        <location evidence="2">Membrane</location>
        <topology evidence="2">Peripheral membrane protein</topology>
    </subcellularLocation>
</comment>
<evidence type="ECO:0000256" key="7">
    <source>
        <dbReference type="ARBA" id="ARBA00023136"/>
    </source>
</evidence>
<comment type="function">
    <text evidence="1">Produces ATP from ADP in the presence of a proton gradient across the membrane. The gamma chain is believed to be important in regulating ATPase activity and the flow of protons through the CF(0) complex.</text>
</comment>
<dbReference type="InterPro" id="IPR000131">
    <property type="entry name" value="ATP_synth_F1_gsu"/>
</dbReference>
<dbReference type="PRINTS" id="PR00126">
    <property type="entry name" value="ATPASEGAMMA"/>
</dbReference>
<evidence type="ECO:0000256" key="6">
    <source>
        <dbReference type="ARBA" id="ARBA00023065"/>
    </source>
</evidence>
<dbReference type="Pfam" id="PF00231">
    <property type="entry name" value="ATP-synt"/>
    <property type="match status" value="1"/>
</dbReference>
<dbReference type="Gene3D" id="1.10.287.80">
    <property type="entry name" value="ATP synthase, gamma subunit, helix hairpin domain"/>
    <property type="match status" value="1"/>
</dbReference>
<dbReference type="Proteomes" id="UP000176863">
    <property type="component" value="Unassembled WGS sequence"/>
</dbReference>
<evidence type="ECO:0000313" key="10">
    <source>
        <dbReference type="EMBL" id="OGG53758.1"/>
    </source>
</evidence>
<keyword evidence="6" id="KW-0406">Ion transport</keyword>
<dbReference type="AlphaFoldDB" id="A0A1F6CX59"/>
<dbReference type="EMBL" id="MFKT01000009">
    <property type="protein sequence ID" value="OGG53758.1"/>
    <property type="molecule type" value="Genomic_DNA"/>
</dbReference>
<dbReference type="GO" id="GO:0045259">
    <property type="term" value="C:proton-transporting ATP synthase complex"/>
    <property type="evidence" value="ECO:0007669"/>
    <property type="project" value="UniProtKB-KW"/>
</dbReference>
<evidence type="ECO:0000256" key="9">
    <source>
        <dbReference type="ARBA" id="ARBA00023310"/>
    </source>
</evidence>
<evidence type="ECO:0000256" key="5">
    <source>
        <dbReference type="ARBA" id="ARBA00022781"/>
    </source>
</evidence>